<keyword evidence="5" id="KW-1185">Reference proteome</keyword>
<evidence type="ECO:0000256" key="1">
    <source>
        <dbReference type="PROSITE-ProRule" id="PRU00175"/>
    </source>
</evidence>
<proteinExistence type="predicted"/>
<feature type="domain" description="RING-type" evidence="3">
    <location>
        <begin position="170"/>
        <end position="227"/>
    </location>
</feature>
<feature type="region of interest" description="Disordered" evidence="2">
    <location>
        <begin position="1"/>
        <end position="30"/>
    </location>
</feature>
<organism evidence="4 5">
    <name type="scientific">Quillaja saponaria</name>
    <name type="common">Soap bark tree</name>
    <dbReference type="NCBI Taxonomy" id="32244"/>
    <lineage>
        <taxon>Eukaryota</taxon>
        <taxon>Viridiplantae</taxon>
        <taxon>Streptophyta</taxon>
        <taxon>Embryophyta</taxon>
        <taxon>Tracheophyta</taxon>
        <taxon>Spermatophyta</taxon>
        <taxon>Magnoliopsida</taxon>
        <taxon>eudicotyledons</taxon>
        <taxon>Gunneridae</taxon>
        <taxon>Pentapetalae</taxon>
        <taxon>rosids</taxon>
        <taxon>fabids</taxon>
        <taxon>Fabales</taxon>
        <taxon>Quillajaceae</taxon>
        <taxon>Quillaja</taxon>
    </lineage>
</organism>
<name>A0AAD7QCS2_QUISA</name>
<dbReference type="EMBL" id="JARAOO010000002">
    <property type="protein sequence ID" value="KAJ7979007.1"/>
    <property type="molecule type" value="Genomic_DNA"/>
</dbReference>
<evidence type="ECO:0000256" key="2">
    <source>
        <dbReference type="SAM" id="MobiDB-lite"/>
    </source>
</evidence>
<dbReference type="KEGG" id="qsa:O6P43_002455"/>
<sequence>MGKRKRISDQNQKDHPLSCPSSSEAMQCSSEMELLSEEKLSHSGDHDELKSLSPGLDIMDGSMKLLNAHPTDPHHNQSLCRSIFLKRSRHYYGHQYSRRNSANHAHASSSRAKSTSLHHERLSFKLASQSNSESGLHSEIREKPFCRPERIRSSSLVVEAVSSDVVKMVCGVCQKPLRRRLHFLGNSLPSNELSVVAILFCGHIYHADCLEQKTSFGQRCDPPCPLCAGLLTQVGDSDSSRRCIL</sequence>
<evidence type="ECO:0000313" key="4">
    <source>
        <dbReference type="EMBL" id="KAJ7979007.1"/>
    </source>
</evidence>
<keyword evidence="1" id="KW-0862">Zinc</keyword>
<dbReference type="InterPro" id="IPR001841">
    <property type="entry name" value="Znf_RING"/>
</dbReference>
<dbReference type="Gene3D" id="3.30.40.10">
    <property type="entry name" value="Zinc/RING finger domain, C3HC4 (zinc finger)"/>
    <property type="match status" value="1"/>
</dbReference>
<dbReference type="InterPro" id="IPR013083">
    <property type="entry name" value="Znf_RING/FYVE/PHD"/>
</dbReference>
<dbReference type="Proteomes" id="UP001163823">
    <property type="component" value="Chromosome 2"/>
</dbReference>
<dbReference type="SMART" id="SM00184">
    <property type="entry name" value="RING"/>
    <property type="match status" value="1"/>
</dbReference>
<keyword evidence="1" id="KW-0479">Metal-binding</keyword>
<feature type="compositionally biased region" description="Basic and acidic residues" evidence="2">
    <location>
        <begin position="7"/>
        <end position="16"/>
    </location>
</feature>
<feature type="compositionally biased region" description="Polar residues" evidence="2">
    <location>
        <begin position="19"/>
        <end position="28"/>
    </location>
</feature>
<reference evidence="4" key="1">
    <citation type="journal article" date="2023" name="Science">
        <title>Elucidation of the pathway for biosynthesis of saponin adjuvants from the soapbark tree.</title>
        <authorList>
            <person name="Reed J."/>
            <person name="Orme A."/>
            <person name="El-Demerdash A."/>
            <person name="Owen C."/>
            <person name="Martin L.B.B."/>
            <person name="Misra R.C."/>
            <person name="Kikuchi S."/>
            <person name="Rejzek M."/>
            <person name="Martin A.C."/>
            <person name="Harkess A."/>
            <person name="Leebens-Mack J."/>
            <person name="Louveau T."/>
            <person name="Stephenson M.J."/>
            <person name="Osbourn A."/>
        </authorList>
    </citation>
    <scope>NUCLEOTIDE SEQUENCE</scope>
    <source>
        <strain evidence="4">S10</strain>
    </source>
</reference>
<evidence type="ECO:0000259" key="3">
    <source>
        <dbReference type="PROSITE" id="PS50089"/>
    </source>
</evidence>
<dbReference type="PROSITE" id="PS50089">
    <property type="entry name" value="ZF_RING_2"/>
    <property type="match status" value="1"/>
</dbReference>
<keyword evidence="1" id="KW-0863">Zinc-finger</keyword>
<comment type="caution">
    <text evidence="4">The sequence shown here is derived from an EMBL/GenBank/DDBJ whole genome shotgun (WGS) entry which is preliminary data.</text>
</comment>
<protein>
    <submittedName>
        <fullName evidence="4">RING-H2 zinc finger protein</fullName>
    </submittedName>
</protein>
<accession>A0AAD7QCS2</accession>
<evidence type="ECO:0000313" key="5">
    <source>
        <dbReference type="Proteomes" id="UP001163823"/>
    </source>
</evidence>
<dbReference type="AlphaFoldDB" id="A0AAD7QCS2"/>
<dbReference type="GO" id="GO:0008270">
    <property type="term" value="F:zinc ion binding"/>
    <property type="evidence" value="ECO:0007669"/>
    <property type="project" value="UniProtKB-KW"/>
</dbReference>
<dbReference type="PANTHER" id="PTHR31150">
    <property type="entry name" value="EXPRESSED PROTEIN"/>
    <property type="match status" value="1"/>
</dbReference>
<dbReference type="SUPFAM" id="SSF57850">
    <property type="entry name" value="RING/U-box"/>
    <property type="match status" value="1"/>
</dbReference>
<gene>
    <name evidence="4" type="ORF">O6P43_002455</name>
</gene>
<dbReference type="PANTHER" id="PTHR31150:SF6">
    <property type="entry name" value="ZINC ION BINDING PROTEIN"/>
    <property type="match status" value="1"/>
</dbReference>